<evidence type="ECO:0000256" key="5">
    <source>
        <dbReference type="ARBA" id="ARBA00022801"/>
    </source>
</evidence>
<evidence type="ECO:0000256" key="7">
    <source>
        <dbReference type="ARBA" id="ARBA00023054"/>
    </source>
</evidence>
<dbReference type="GO" id="GO:0008053">
    <property type="term" value="P:mitochondrial fusion"/>
    <property type="evidence" value="ECO:0007669"/>
    <property type="project" value="TreeGrafter"/>
</dbReference>
<organism evidence="13 14">
    <name type="scientific">Malassezia obtusa</name>
    <dbReference type="NCBI Taxonomy" id="76774"/>
    <lineage>
        <taxon>Eukaryota</taxon>
        <taxon>Fungi</taxon>
        <taxon>Dikarya</taxon>
        <taxon>Basidiomycota</taxon>
        <taxon>Ustilaginomycotina</taxon>
        <taxon>Malasseziomycetes</taxon>
        <taxon>Malasseziales</taxon>
        <taxon>Malasseziaceae</taxon>
        <taxon>Malassezia</taxon>
    </lineage>
</organism>
<dbReference type="PANTHER" id="PTHR10465">
    <property type="entry name" value="TRANSMEMBRANE GTPASE FZO1"/>
    <property type="match status" value="1"/>
</dbReference>
<gene>
    <name evidence="13" type="primary">FZO1</name>
    <name evidence="13" type="ORF">MOBT1_001164</name>
</gene>
<dbReference type="GO" id="GO:0003924">
    <property type="term" value="F:GTPase activity"/>
    <property type="evidence" value="ECO:0007669"/>
    <property type="project" value="InterPro"/>
</dbReference>
<dbReference type="SUPFAM" id="SSF52540">
    <property type="entry name" value="P-loop containing nucleoside triphosphate hydrolases"/>
    <property type="match status" value="1"/>
</dbReference>
<evidence type="ECO:0000256" key="1">
    <source>
        <dbReference type="ARBA" id="ARBA00004374"/>
    </source>
</evidence>
<sequence>MLATKPRDEVSLVKGTEEGTDVLSEEAPATTEMNQEAFMKSRDQLVASLDATDAILRDLREFNRAQWVLHYPASASQSTPLSVLRLELKLGAAGQASTLVDSLEKSSVGQLLDDRMARSLGHLRNLRVRISDTQSKVLVTGDLNAGKSTFINALMRRKMVPTDQQPCTMVFCEIHDAVRENHGKEEVHVVYDAQQYNVEDPATFTRRDLDELEAIFEEEESKERASSPVLKCYCSGVLGDDETLLHNGAVDIALIDGPGLNRDSLQTTALFAREEEIDVVVFVVSAENHFTLSACEFLQNASNDKAYVFVVVNKYDQIKNKDKCRARVLEQIRELSPRTYAEAEELVHFVDSRAMCDFNEGVHDAEEHAARFKSLETNLSEFVLRRRAKSKLLPAQTFLERTLNDILFLSQLNLDAAQKDIDAARAQLAKSRPALAECEANAQKAQRLVEHEEDRVVSQVTESTEATVAAALDKIGAGESAHASVALPAYPGLFQLWDYARDVRAALLASLQSVVAECEASARTATTDAVAQIASVGDAHLPANAEVPRRVFVPEAMFAKKPSTNFAGLGVSVDIVAVRISDLFDVEHHLSFLTREGSASDEKETSLVPSMSIGLGAMTLVGTRSLGLKTAIDAFVRITDILGSRTARRWAGPVLLLVGVGALTWVVWDLPKAIPRNVGRSLKQELKSGRAIHAAGTSTALLRNSTDVFATLHSTRVTRETRKVLRLASWDLQEKFRVAIGQRRSDVERAEQQEKVAQIAFQWFTETRGKSAALSDEVQQAIDVSTL</sequence>
<evidence type="ECO:0000256" key="4">
    <source>
        <dbReference type="ARBA" id="ARBA00022787"/>
    </source>
</evidence>
<evidence type="ECO:0000256" key="10">
    <source>
        <dbReference type="ARBA" id="ARBA00023136"/>
    </source>
</evidence>
<dbReference type="Proteomes" id="UP001214603">
    <property type="component" value="Chromosome 2"/>
</dbReference>
<comment type="subcellular location">
    <subcellularLocation>
        <location evidence="1">Mitochondrion outer membrane</location>
        <topology evidence="1">Multi-pass membrane protein</topology>
    </subcellularLocation>
</comment>
<keyword evidence="5" id="KW-0378">Hydrolase</keyword>
<reference evidence="13" key="1">
    <citation type="submission" date="2023-03" db="EMBL/GenBank/DDBJ databases">
        <title>Mating type loci evolution in Malassezia.</title>
        <authorList>
            <person name="Coelho M.A."/>
        </authorList>
    </citation>
    <scope>NUCLEOTIDE SEQUENCE</scope>
    <source>
        <strain evidence="13">CBS 7876</strain>
    </source>
</reference>
<dbReference type="InterPro" id="IPR027094">
    <property type="entry name" value="Mitofusin_fam"/>
</dbReference>
<evidence type="ECO:0000256" key="11">
    <source>
        <dbReference type="ARBA" id="ARBA00048548"/>
    </source>
</evidence>
<proteinExistence type="predicted"/>
<keyword evidence="3" id="KW-0547">Nucleotide-binding</keyword>
<evidence type="ECO:0000256" key="6">
    <source>
        <dbReference type="ARBA" id="ARBA00022989"/>
    </source>
</evidence>
<dbReference type="GO" id="GO:0051646">
    <property type="term" value="P:mitochondrion localization"/>
    <property type="evidence" value="ECO:0007669"/>
    <property type="project" value="TreeGrafter"/>
</dbReference>
<keyword evidence="7" id="KW-0175">Coiled coil</keyword>
<keyword evidence="10" id="KW-0472">Membrane</keyword>
<dbReference type="Pfam" id="PF00350">
    <property type="entry name" value="Dynamin_N"/>
    <property type="match status" value="1"/>
</dbReference>
<comment type="catalytic activity">
    <reaction evidence="11">
        <text>GTP + H2O = GDP + phosphate + H(+)</text>
        <dbReference type="Rhea" id="RHEA:19669"/>
        <dbReference type="ChEBI" id="CHEBI:15377"/>
        <dbReference type="ChEBI" id="CHEBI:15378"/>
        <dbReference type="ChEBI" id="CHEBI:37565"/>
        <dbReference type="ChEBI" id="CHEBI:43474"/>
        <dbReference type="ChEBI" id="CHEBI:58189"/>
    </reaction>
</comment>
<dbReference type="InterPro" id="IPR030381">
    <property type="entry name" value="G_DYNAMIN_dom"/>
</dbReference>
<keyword evidence="2" id="KW-0812">Transmembrane</keyword>
<dbReference type="InterPro" id="IPR027417">
    <property type="entry name" value="P-loop_NTPase"/>
</dbReference>
<keyword evidence="14" id="KW-1185">Reference proteome</keyword>
<name>A0AAF0IVX2_9BASI</name>
<evidence type="ECO:0000313" key="14">
    <source>
        <dbReference type="Proteomes" id="UP001214603"/>
    </source>
</evidence>
<dbReference type="EMBL" id="CP119935">
    <property type="protein sequence ID" value="WFD02481.1"/>
    <property type="molecule type" value="Genomic_DNA"/>
</dbReference>
<keyword evidence="4" id="KW-1000">Mitochondrion outer membrane</keyword>
<keyword evidence="6" id="KW-1133">Transmembrane helix</keyword>
<evidence type="ECO:0000313" key="13">
    <source>
        <dbReference type="EMBL" id="WFD02481.1"/>
    </source>
</evidence>
<keyword evidence="8" id="KW-0496">Mitochondrion</keyword>
<evidence type="ECO:0000256" key="9">
    <source>
        <dbReference type="ARBA" id="ARBA00023134"/>
    </source>
</evidence>
<dbReference type="InterPro" id="IPR045063">
    <property type="entry name" value="Dynamin_N"/>
</dbReference>
<dbReference type="PANTHER" id="PTHR10465:SF0">
    <property type="entry name" value="SARCALUMENIN"/>
    <property type="match status" value="1"/>
</dbReference>
<dbReference type="PROSITE" id="PS51718">
    <property type="entry name" value="G_DYNAMIN_2"/>
    <property type="match status" value="1"/>
</dbReference>
<dbReference type="GO" id="GO:0005525">
    <property type="term" value="F:GTP binding"/>
    <property type="evidence" value="ECO:0007669"/>
    <property type="project" value="UniProtKB-KW"/>
</dbReference>
<evidence type="ECO:0000259" key="12">
    <source>
        <dbReference type="PROSITE" id="PS51718"/>
    </source>
</evidence>
<keyword evidence="9" id="KW-0342">GTP-binding</keyword>
<evidence type="ECO:0000256" key="8">
    <source>
        <dbReference type="ARBA" id="ARBA00023128"/>
    </source>
</evidence>
<dbReference type="FunFam" id="3.40.50.300:FF:000638">
    <property type="entry name" value="Transmembrane GTPase Fzo1, putative"/>
    <property type="match status" value="1"/>
</dbReference>
<dbReference type="GO" id="GO:0005741">
    <property type="term" value="C:mitochondrial outer membrane"/>
    <property type="evidence" value="ECO:0007669"/>
    <property type="project" value="UniProtKB-SubCell"/>
</dbReference>
<feature type="domain" description="Dynamin-type G" evidence="12">
    <location>
        <begin position="131"/>
        <end position="394"/>
    </location>
</feature>
<dbReference type="Gene3D" id="3.40.50.300">
    <property type="entry name" value="P-loop containing nucleotide triphosphate hydrolases"/>
    <property type="match status" value="1"/>
</dbReference>
<protein>
    <submittedName>
        <fullName evidence="13">Mitofusin</fullName>
    </submittedName>
</protein>
<dbReference type="AlphaFoldDB" id="A0AAF0IVX2"/>
<evidence type="ECO:0000256" key="3">
    <source>
        <dbReference type="ARBA" id="ARBA00022741"/>
    </source>
</evidence>
<accession>A0AAF0IVX2</accession>
<evidence type="ECO:0000256" key="2">
    <source>
        <dbReference type="ARBA" id="ARBA00022692"/>
    </source>
</evidence>